<dbReference type="Proteomes" id="UP000197138">
    <property type="component" value="Unassembled WGS sequence"/>
</dbReference>
<gene>
    <name evidence="1" type="ORF">CDL15_Pgr018559</name>
</gene>
<protein>
    <submittedName>
        <fullName evidence="1">Uncharacterized protein</fullName>
    </submittedName>
</protein>
<reference evidence="2" key="1">
    <citation type="journal article" date="2017" name="Plant J.">
        <title>The pomegranate (Punica granatum L.) genome and the genomics of punicalagin biosynthesis.</title>
        <authorList>
            <person name="Qin G."/>
            <person name="Xu C."/>
            <person name="Ming R."/>
            <person name="Tang H."/>
            <person name="Guyot R."/>
            <person name="Kramer E.M."/>
            <person name="Hu Y."/>
            <person name="Yi X."/>
            <person name="Qi Y."/>
            <person name="Xu X."/>
            <person name="Gao Z."/>
            <person name="Pan H."/>
            <person name="Jian J."/>
            <person name="Tian Y."/>
            <person name="Yue Z."/>
            <person name="Xu Y."/>
        </authorList>
    </citation>
    <scope>NUCLEOTIDE SEQUENCE [LARGE SCALE GENOMIC DNA]</scope>
    <source>
        <strain evidence="2">cv. Dabenzi</strain>
    </source>
</reference>
<evidence type="ECO:0000313" key="2">
    <source>
        <dbReference type="Proteomes" id="UP000197138"/>
    </source>
</evidence>
<evidence type="ECO:0000313" key="1">
    <source>
        <dbReference type="EMBL" id="OWM77990.1"/>
    </source>
</evidence>
<dbReference type="EMBL" id="MTKT01002507">
    <property type="protein sequence ID" value="OWM77990.1"/>
    <property type="molecule type" value="Genomic_DNA"/>
</dbReference>
<sequence>MPVTLAADILAPLPQICGITMPVTLAADILAPLPQICGLGPERSLEQPFSYHDHASTMTITLIAPQPTMSYDPQHGLSAQGESSDMVIV</sequence>
<accession>A0A218X031</accession>
<comment type="caution">
    <text evidence="1">The sequence shown here is derived from an EMBL/GenBank/DDBJ whole genome shotgun (WGS) entry which is preliminary data.</text>
</comment>
<name>A0A218X031_PUNGR</name>
<organism evidence="1 2">
    <name type="scientific">Punica granatum</name>
    <name type="common">Pomegranate</name>
    <dbReference type="NCBI Taxonomy" id="22663"/>
    <lineage>
        <taxon>Eukaryota</taxon>
        <taxon>Viridiplantae</taxon>
        <taxon>Streptophyta</taxon>
        <taxon>Embryophyta</taxon>
        <taxon>Tracheophyta</taxon>
        <taxon>Spermatophyta</taxon>
        <taxon>Magnoliopsida</taxon>
        <taxon>eudicotyledons</taxon>
        <taxon>Gunneridae</taxon>
        <taxon>Pentapetalae</taxon>
        <taxon>rosids</taxon>
        <taxon>malvids</taxon>
        <taxon>Myrtales</taxon>
        <taxon>Lythraceae</taxon>
        <taxon>Punica</taxon>
    </lineage>
</organism>
<dbReference type="AlphaFoldDB" id="A0A218X031"/>
<proteinExistence type="predicted"/>